<evidence type="ECO:0000313" key="3">
    <source>
        <dbReference type="WBParaSite" id="ALUE_0001160601-mRNA-1"/>
    </source>
</evidence>
<keyword evidence="2" id="KW-1185">Reference proteome</keyword>
<dbReference type="AlphaFoldDB" id="A0A0M3I4C1"/>
<proteinExistence type="predicted"/>
<dbReference type="WBParaSite" id="ALUE_0001160601-mRNA-1">
    <property type="protein sequence ID" value="ALUE_0001160601-mRNA-1"/>
    <property type="gene ID" value="ALUE_0001160601"/>
</dbReference>
<feature type="compositionally biased region" description="Basic and acidic residues" evidence="1">
    <location>
        <begin position="91"/>
        <end position="103"/>
    </location>
</feature>
<feature type="compositionally biased region" description="Polar residues" evidence="1">
    <location>
        <begin position="62"/>
        <end position="74"/>
    </location>
</feature>
<organism evidence="2 3">
    <name type="scientific">Ascaris lumbricoides</name>
    <name type="common">Giant roundworm</name>
    <dbReference type="NCBI Taxonomy" id="6252"/>
    <lineage>
        <taxon>Eukaryota</taxon>
        <taxon>Metazoa</taxon>
        <taxon>Ecdysozoa</taxon>
        <taxon>Nematoda</taxon>
        <taxon>Chromadorea</taxon>
        <taxon>Rhabditida</taxon>
        <taxon>Spirurina</taxon>
        <taxon>Ascaridomorpha</taxon>
        <taxon>Ascaridoidea</taxon>
        <taxon>Ascarididae</taxon>
        <taxon>Ascaris</taxon>
    </lineage>
</organism>
<evidence type="ECO:0000256" key="1">
    <source>
        <dbReference type="SAM" id="MobiDB-lite"/>
    </source>
</evidence>
<dbReference type="Proteomes" id="UP000036681">
    <property type="component" value="Unplaced"/>
</dbReference>
<feature type="region of interest" description="Disordered" evidence="1">
    <location>
        <begin position="52"/>
        <end position="105"/>
    </location>
</feature>
<reference evidence="3" key="1">
    <citation type="submission" date="2017-02" db="UniProtKB">
        <authorList>
            <consortium name="WormBaseParasite"/>
        </authorList>
    </citation>
    <scope>IDENTIFICATION</scope>
</reference>
<sequence length="116" mass="12695">MFRKINNHGGIMADRKLLTHLLSADDCVVVAKNICVAIREMHHRGSLEPAYRKKGLAASAPPVTSGNGDASSGNRDAKTKRFNRRKLMSRTLEEIEGGARRDSGICPTKNSAFELC</sequence>
<protein>
    <submittedName>
        <fullName evidence="3">H15 domain-containing protein</fullName>
    </submittedName>
</protein>
<name>A0A0M3I4C1_ASCLU</name>
<accession>A0A0M3I4C1</accession>
<feature type="compositionally biased region" description="Basic residues" evidence="1">
    <location>
        <begin position="78"/>
        <end position="88"/>
    </location>
</feature>
<evidence type="ECO:0000313" key="2">
    <source>
        <dbReference type="Proteomes" id="UP000036681"/>
    </source>
</evidence>